<proteinExistence type="predicted"/>
<sequence>MKKMKAGIIGCGNISSIYLTNLKNSPVIEVVALADLIMERAEARAAEFSIENVYTVDEMLNNNEIELILNLTVPGSHALTNIAALQGGKHVYGEKPFAISLEDGRKVIELAEEKGLYVGCAPDTFMGSGIQTSIQAIQNGLIGTPVSATAFFMGGGPESWHPDPEFFYAYGGGPMLDMGPYYLTALVKLLGPIRRISASTGIQIPDRVIGSGPKQGQKLQVQTPTHLAGTIDFMNGVIGTMIASFDIPAGSNLPLIEIHGTEGTLQVPDPNFFNGEVKLRKYGSAEWVTLEPVFVSEQNERGAGLNQMVEAIHSQTPAEASGQLGYHILEAMHAFERSSLEGRHVLLESALPESKVDQQVMKLNFVNEIVS</sequence>
<dbReference type="SUPFAM" id="SSF55347">
    <property type="entry name" value="Glyceraldehyde-3-phosphate dehydrogenase-like, C-terminal domain"/>
    <property type="match status" value="1"/>
</dbReference>
<dbReference type="RefSeq" id="WP_191799453.1">
    <property type="nucleotide sequence ID" value="NZ_JACSQL010000002.1"/>
</dbReference>
<dbReference type="Pfam" id="PF22725">
    <property type="entry name" value="GFO_IDH_MocA_C3"/>
    <property type="match status" value="1"/>
</dbReference>
<dbReference type="InterPro" id="IPR050463">
    <property type="entry name" value="Gfo/Idh/MocA_oxidrdct_glycsds"/>
</dbReference>
<evidence type="ECO:0000313" key="5">
    <source>
        <dbReference type="Proteomes" id="UP000608071"/>
    </source>
</evidence>
<feature type="domain" description="GFO/IDH/MocA-like oxidoreductase" evidence="3">
    <location>
        <begin position="133"/>
        <end position="265"/>
    </location>
</feature>
<dbReference type="Pfam" id="PF01408">
    <property type="entry name" value="GFO_IDH_MocA"/>
    <property type="match status" value="1"/>
</dbReference>
<comment type="caution">
    <text evidence="4">The sequence shown here is derived from an EMBL/GenBank/DDBJ whole genome shotgun (WGS) entry which is preliminary data.</text>
</comment>
<dbReference type="InterPro" id="IPR000683">
    <property type="entry name" value="Gfo/Idh/MocA-like_OxRdtase_N"/>
</dbReference>
<feature type="domain" description="Gfo/Idh/MocA-like oxidoreductase N-terminal" evidence="2">
    <location>
        <begin position="5"/>
        <end position="118"/>
    </location>
</feature>
<keyword evidence="5" id="KW-1185">Reference proteome</keyword>
<dbReference type="Gene3D" id="3.30.360.10">
    <property type="entry name" value="Dihydrodipicolinate Reductase, domain 2"/>
    <property type="match status" value="1"/>
</dbReference>
<dbReference type="InterPro" id="IPR055170">
    <property type="entry name" value="GFO_IDH_MocA-like_dom"/>
</dbReference>
<evidence type="ECO:0000259" key="3">
    <source>
        <dbReference type="Pfam" id="PF22725"/>
    </source>
</evidence>
<dbReference type="Gene3D" id="3.40.50.720">
    <property type="entry name" value="NAD(P)-binding Rossmann-like Domain"/>
    <property type="match status" value="1"/>
</dbReference>
<dbReference type="PANTHER" id="PTHR43818">
    <property type="entry name" value="BCDNA.GH03377"/>
    <property type="match status" value="1"/>
</dbReference>
<organism evidence="4 5">
    <name type="scientific">Paenibacillus gallinarum</name>
    <dbReference type="NCBI Taxonomy" id="2762232"/>
    <lineage>
        <taxon>Bacteria</taxon>
        <taxon>Bacillati</taxon>
        <taxon>Bacillota</taxon>
        <taxon>Bacilli</taxon>
        <taxon>Bacillales</taxon>
        <taxon>Paenibacillaceae</taxon>
        <taxon>Paenibacillus</taxon>
    </lineage>
</organism>
<dbReference type="InterPro" id="IPR036291">
    <property type="entry name" value="NAD(P)-bd_dom_sf"/>
</dbReference>
<reference evidence="4 5" key="1">
    <citation type="submission" date="2020-08" db="EMBL/GenBank/DDBJ databases">
        <title>A Genomic Blueprint of the Chicken Gut Microbiome.</title>
        <authorList>
            <person name="Gilroy R."/>
            <person name="Ravi A."/>
            <person name="Getino M."/>
            <person name="Pursley I."/>
            <person name="Horton D.L."/>
            <person name="Alikhan N.-F."/>
            <person name="Baker D."/>
            <person name="Gharbi K."/>
            <person name="Hall N."/>
            <person name="Watson M."/>
            <person name="Adriaenssens E.M."/>
            <person name="Foster-Nyarko E."/>
            <person name="Jarju S."/>
            <person name="Secka A."/>
            <person name="Antonio M."/>
            <person name="Oren A."/>
            <person name="Chaudhuri R."/>
            <person name="La Ragione R.M."/>
            <person name="Hildebrand F."/>
            <person name="Pallen M.J."/>
        </authorList>
    </citation>
    <scope>NUCLEOTIDE SEQUENCE [LARGE SCALE GENOMIC DNA]</scope>
    <source>
        <strain evidence="4 5">Sa2BVA9</strain>
    </source>
</reference>
<dbReference type="SUPFAM" id="SSF51735">
    <property type="entry name" value="NAD(P)-binding Rossmann-fold domains"/>
    <property type="match status" value="1"/>
</dbReference>
<dbReference type="PANTHER" id="PTHR43818:SF11">
    <property type="entry name" value="BCDNA.GH03377"/>
    <property type="match status" value="1"/>
</dbReference>
<evidence type="ECO:0000256" key="1">
    <source>
        <dbReference type="ARBA" id="ARBA00023002"/>
    </source>
</evidence>
<evidence type="ECO:0000313" key="4">
    <source>
        <dbReference type="EMBL" id="MBD7967901.1"/>
    </source>
</evidence>
<accession>A0ABR8SWK9</accession>
<keyword evidence="1" id="KW-0560">Oxidoreductase</keyword>
<dbReference type="EMBL" id="JACSQL010000002">
    <property type="protein sequence ID" value="MBD7967901.1"/>
    <property type="molecule type" value="Genomic_DNA"/>
</dbReference>
<evidence type="ECO:0000259" key="2">
    <source>
        <dbReference type="Pfam" id="PF01408"/>
    </source>
</evidence>
<gene>
    <name evidence="4" type="ORF">H9647_07490</name>
</gene>
<protein>
    <submittedName>
        <fullName evidence="4">Gfo/Idh/MocA family oxidoreductase</fullName>
    </submittedName>
</protein>
<name>A0ABR8SWK9_9BACL</name>
<dbReference type="Proteomes" id="UP000608071">
    <property type="component" value="Unassembled WGS sequence"/>
</dbReference>